<dbReference type="Ensembl" id="ENSNMLT00000034743.1">
    <property type="protein sequence ID" value="ENSNMLP00000031174.1"/>
    <property type="gene ID" value="ENSNMLG00000019606.1"/>
</dbReference>
<dbReference type="PANTHER" id="PTHR31751">
    <property type="entry name" value="SI:CH211-108C17.2-RELATED-RELATED"/>
    <property type="match status" value="1"/>
</dbReference>
<organism evidence="2 3">
    <name type="scientific">Neogobius melanostomus</name>
    <name type="common">round goby</name>
    <dbReference type="NCBI Taxonomy" id="47308"/>
    <lineage>
        <taxon>Eukaryota</taxon>
        <taxon>Metazoa</taxon>
        <taxon>Chordata</taxon>
        <taxon>Craniata</taxon>
        <taxon>Vertebrata</taxon>
        <taxon>Euteleostomi</taxon>
        <taxon>Actinopterygii</taxon>
        <taxon>Neopterygii</taxon>
        <taxon>Teleostei</taxon>
        <taxon>Neoteleostei</taxon>
        <taxon>Acanthomorphata</taxon>
        <taxon>Gobiaria</taxon>
        <taxon>Gobiiformes</taxon>
        <taxon>Gobioidei</taxon>
        <taxon>Gobiidae</taxon>
        <taxon>Benthophilinae</taxon>
        <taxon>Neogobiini</taxon>
        <taxon>Neogobius</taxon>
    </lineage>
</organism>
<dbReference type="Proteomes" id="UP000694523">
    <property type="component" value="Unplaced"/>
</dbReference>
<dbReference type="PANTHER" id="PTHR31751:SF7">
    <property type="entry name" value="THAP-TYPE DOMAIN-CONTAINING PROTEIN"/>
    <property type="match status" value="1"/>
</dbReference>
<evidence type="ECO:0000313" key="3">
    <source>
        <dbReference type="Proteomes" id="UP000694523"/>
    </source>
</evidence>
<keyword evidence="3" id="KW-1185">Reference proteome</keyword>
<protein>
    <submittedName>
        <fullName evidence="2">Uncharacterized protein</fullName>
    </submittedName>
</protein>
<proteinExistence type="predicted"/>
<accession>A0A8C6UAK9</accession>
<evidence type="ECO:0000256" key="1">
    <source>
        <dbReference type="SAM" id="MobiDB-lite"/>
    </source>
</evidence>
<name>A0A8C6UAK9_9GOBI</name>
<reference evidence="2" key="2">
    <citation type="submission" date="2025-09" db="UniProtKB">
        <authorList>
            <consortium name="Ensembl"/>
        </authorList>
    </citation>
    <scope>IDENTIFICATION</scope>
</reference>
<reference evidence="2" key="1">
    <citation type="submission" date="2025-08" db="UniProtKB">
        <authorList>
            <consortium name="Ensembl"/>
        </authorList>
    </citation>
    <scope>IDENTIFICATION</scope>
</reference>
<dbReference type="AlphaFoldDB" id="A0A8C6UAK9"/>
<feature type="region of interest" description="Disordered" evidence="1">
    <location>
        <begin position="1"/>
        <end position="32"/>
    </location>
</feature>
<evidence type="ECO:0000313" key="2">
    <source>
        <dbReference type="Ensembl" id="ENSNMLP00000031174.1"/>
    </source>
</evidence>
<sequence length="439" mass="49244">MKMTSTPMKHGMTADLPLPSASSISSGSHSEHADDFAMAGIGDLERGPIDEASIQQLDASMTSLDLNASAIDYEAFNDIRNATIDWLDEPMPFEAQETDGDSDSDGDYVPPICVRSGGALANKIDLRQYEEIAMEDTVHDVSGIDLEEEEEEEEGSAKLPDQRGLEFIGEPASIAYHHCLKELAESLILPISKCKTRDKYSSVECQSPGPFRVTVKSRATAAIIEWICPFGHVVWRWRSQPTLKYGLQIGDFMLATNILLSGNNYGKVALLFKFMNIGMVGKNTFFKIQDTYCVDTIEDFWEEKRKVIISRLQNKPDLVVLGDGRMDSPGFSAAYCTYTVMENDSKEIIYMHTEEKRKRGRNSVIMEKEAFIISLDSLLNDLKNLKEVCTDAHPQISVLFKKGKYKDSGVRHTLDMWHGSKNLGKKIHQVIKITLLLYF</sequence>